<dbReference type="GO" id="GO:0016614">
    <property type="term" value="F:oxidoreductase activity, acting on CH-OH group of donors"/>
    <property type="evidence" value="ECO:0007669"/>
    <property type="project" value="InterPro"/>
</dbReference>
<sequence>MAASSSKYDIIIIRAGIAGSVLASRLHSSLPHLSILLIEAGPDASSNPLMTDIKNAFAVVNLDYHSPLYTQSTSSSGRVYPLRERVQAAWEAAGVKYIKDADGGSPQGIAELLENLNDRKRMVILLLSGIGPAEDLKSHGIKQVVESSYMGENLHGHMCVSQWWQLRNPEQGLSVGSPNFNTQLLEKGFSGDWVITRTVPHGGLKKALTADEGQVDDQHPLLYPPRSHTESFLVYVAGNPSDPVVILDGMHITTTVMGMLPASRGTVKLASTDPATPPLIDNNYYATEADRFVMRSGLRKVLQVMIETEERRAMVKREAVAVGMKALSLASSNEEVDELIRARRSVLPLPIASHIQACVYALAEQAADIIIQGRKGQK</sequence>
<reference evidence="3 4" key="1">
    <citation type="submission" date="2020-03" db="EMBL/GenBank/DDBJ databases">
        <title>Draft Genome Sequence of Cudoniella acicularis.</title>
        <authorList>
            <person name="Buettner E."/>
            <person name="Kellner H."/>
        </authorList>
    </citation>
    <scope>NUCLEOTIDE SEQUENCE [LARGE SCALE GENOMIC DNA]</scope>
    <source>
        <strain evidence="3 4">DSM 108380</strain>
    </source>
</reference>
<dbReference type="Gene3D" id="3.50.50.60">
    <property type="entry name" value="FAD/NAD(P)-binding domain"/>
    <property type="match status" value="2"/>
</dbReference>
<evidence type="ECO:0000313" key="3">
    <source>
        <dbReference type="EMBL" id="KAF4633138.1"/>
    </source>
</evidence>
<dbReference type="EMBL" id="JAAMPI010000286">
    <property type="protein sequence ID" value="KAF4633138.1"/>
    <property type="molecule type" value="Genomic_DNA"/>
</dbReference>
<keyword evidence="4" id="KW-1185">Reference proteome</keyword>
<proteinExistence type="inferred from homology"/>
<dbReference type="Gene3D" id="3.30.560.10">
    <property type="entry name" value="Glucose Oxidase, domain 3"/>
    <property type="match status" value="1"/>
</dbReference>
<dbReference type="InterPro" id="IPR012132">
    <property type="entry name" value="GMC_OxRdtase"/>
</dbReference>
<comment type="similarity">
    <text evidence="1">Belongs to the GMC oxidoreductase family.</text>
</comment>
<dbReference type="PANTHER" id="PTHR11552">
    <property type="entry name" value="GLUCOSE-METHANOL-CHOLINE GMC OXIDOREDUCTASE"/>
    <property type="match status" value="1"/>
</dbReference>
<evidence type="ECO:0000313" key="4">
    <source>
        <dbReference type="Proteomes" id="UP000566819"/>
    </source>
</evidence>
<organism evidence="3 4">
    <name type="scientific">Cudoniella acicularis</name>
    <dbReference type="NCBI Taxonomy" id="354080"/>
    <lineage>
        <taxon>Eukaryota</taxon>
        <taxon>Fungi</taxon>
        <taxon>Dikarya</taxon>
        <taxon>Ascomycota</taxon>
        <taxon>Pezizomycotina</taxon>
        <taxon>Leotiomycetes</taxon>
        <taxon>Helotiales</taxon>
        <taxon>Tricladiaceae</taxon>
        <taxon>Cudoniella</taxon>
    </lineage>
</organism>
<dbReference type="Proteomes" id="UP000566819">
    <property type="component" value="Unassembled WGS sequence"/>
</dbReference>
<dbReference type="OrthoDB" id="269227at2759"/>
<name>A0A8H4RPU9_9HELO</name>
<dbReference type="PANTHER" id="PTHR11552:SF123">
    <property type="entry name" value="GMC OXIDOREDUCTASE (AFU_ORTHOLOGUE AFUA_2G01770)-RELATED"/>
    <property type="match status" value="1"/>
</dbReference>
<comment type="caution">
    <text evidence="3">The sequence shown here is derived from an EMBL/GenBank/DDBJ whole genome shotgun (WGS) entry which is preliminary data.</text>
</comment>
<gene>
    <name evidence="3" type="ORF">G7Y89_g4993</name>
</gene>
<dbReference type="SUPFAM" id="SSF54373">
    <property type="entry name" value="FAD-linked reductases, C-terminal domain"/>
    <property type="match status" value="1"/>
</dbReference>
<dbReference type="GO" id="GO:0050660">
    <property type="term" value="F:flavin adenine dinucleotide binding"/>
    <property type="evidence" value="ECO:0007669"/>
    <property type="project" value="InterPro"/>
</dbReference>
<evidence type="ECO:0000259" key="2">
    <source>
        <dbReference type="Pfam" id="PF05199"/>
    </source>
</evidence>
<protein>
    <recommendedName>
        <fullName evidence="2">Glucose-methanol-choline oxidoreductase C-terminal domain-containing protein</fullName>
    </recommendedName>
</protein>
<feature type="domain" description="Glucose-methanol-choline oxidoreductase C-terminal" evidence="2">
    <location>
        <begin position="261"/>
        <end position="343"/>
    </location>
</feature>
<dbReference type="InterPro" id="IPR036188">
    <property type="entry name" value="FAD/NAD-bd_sf"/>
</dbReference>
<accession>A0A8H4RPU9</accession>
<dbReference type="InterPro" id="IPR007867">
    <property type="entry name" value="GMC_OxRtase_C"/>
</dbReference>
<dbReference type="AlphaFoldDB" id="A0A8H4RPU9"/>
<dbReference type="SUPFAM" id="SSF51905">
    <property type="entry name" value="FAD/NAD(P)-binding domain"/>
    <property type="match status" value="1"/>
</dbReference>
<dbReference type="Pfam" id="PF05199">
    <property type="entry name" value="GMC_oxred_C"/>
    <property type="match status" value="1"/>
</dbReference>
<evidence type="ECO:0000256" key="1">
    <source>
        <dbReference type="ARBA" id="ARBA00010790"/>
    </source>
</evidence>